<reference evidence="7 8" key="1">
    <citation type="submission" date="2019-06" db="EMBL/GenBank/DDBJ databases">
        <title>Metagenome assembled Genome of Spiribacter salinus SL48-SHIP from the microbial mat of Salt Lake 48 (Novosibirsk region, Russia).</title>
        <authorList>
            <person name="Shipova A."/>
            <person name="Rozanov A.S."/>
            <person name="Bryanskaya A.V."/>
            <person name="Peltek S.E."/>
        </authorList>
    </citation>
    <scope>NUCLEOTIDE SEQUENCE [LARGE SCALE GENOMIC DNA]</scope>
    <source>
        <strain evidence="7">SL48-SHIP-2</strain>
    </source>
</reference>
<gene>
    <name evidence="7" type="ORF">FKY71_06590</name>
</gene>
<feature type="modified residue" description="4-aspartylphosphate" evidence="4">
    <location>
        <position position="60"/>
    </location>
</feature>
<evidence type="ECO:0000313" key="8">
    <source>
        <dbReference type="Proteomes" id="UP000315400"/>
    </source>
</evidence>
<dbReference type="PRINTS" id="PR00038">
    <property type="entry name" value="HTHLUXR"/>
</dbReference>
<evidence type="ECO:0000259" key="6">
    <source>
        <dbReference type="PROSITE" id="PS50110"/>
    </source>
</evidence>
<comment type="caution">
    <text evidence="7">The sequence shown here is derived from an EMBL/GenBank/DDBJ whole genome shotgun (WGS) entry which is preliminary data.</text>
</comment>
<dbReference type="PROSITE" id="PS50043">
    <property type="entry name" value="HTH_LUXR_2"/>
    <property type="match status" value="1"/>
</dbReference>
<keyword evidence="2" id="KW-0238">DNA-binding</keyword>
<dbReference type="PROSITE" id="PS50110">
    <property type="entry name" value="RESPONSE_REGULATORY"/>
    <property type="match status" value="1"/>
</dbReference>
<accession>A0A540VUK7</accession>
<proteinExistence type="predicted"/>
<keyword evidence="4" id="KW-0597">Phosphoprotein</keyword>
<name>A0A540VUK7_9GAMM</name>
<keyword evidence="3" id="KW-0804">Transcription</keyword>
<dbReference type="SMART" id="SM00421">
    <property type="entry name" value="HTH_LUXR"/>
    <property type="match status" value="1"/>
</dbReference>
<evidence type="ECO:0000256" key="4">
    <source>
        <dbReference type="PROSITE-ProRule" id="PRU00169"/>
    </source>
</evidence>
<feature type="domain" description="HTH luxR-type" evidence="5">
    <location>
        <begin position="135"/>
        <end position="199"/>
    </location>
</feature>
<dbReference type="GO" id="GO:0000160">
    <property type="term" value="P:phosphorelay signal transduction system"/>
    <property type="evidence" value="ECO:0007669"/>
    <property type="project" value="InterPro"/>
</dbReference>
<evidence type="ECO:0000256" key="2">
    <source>
        <dbReference type="ARBA" id="ARBA00023125"/>
    </source>
</evidence>
<dbReference type="EMBL" id="VIFK01000037">
    <property type="protein sequence ID" value="TQE99833.1"/>
    <property type="molecule type" value="Genomic_DNA"/>
</dbReference>
<dbReference type="Pfam" id="PF00196">
    <property type="entry name" value="GerE"/>
    <property type="match status" value="1"/>
</dbReference>
<dbReference type="SMART" id="SM00448">
    <property type="entry name" value="REC"/>
    <property type="match status" value="1"/>
</dbReference>
<dbReference type="SUPFAM" id="SSF52172">
    <property type="entry name" value="CheY-like"/>
    <property type="match status" value="1"/>
</dbReference>
<dbReference type="InterPro" id="IPR011006">
    <property type="entry name" value="CheY-like_superfamily"/>
</dbReference>
<dbReference type="Gene3D" id="1.10.10.10">
    <property type="entry name" value="Winged helix-like DNA-binding domain superfamily/Winged helix DNA-binding domain"/>
    <property type="match status" value="1"/>
</dbReference>
<dbReference type="PANTHER" id="PTHR44688:SF16">
    <property type="entry name" value="DNA-BINDING TRANSCRIPTIONAL ACTIVATOR DEVR_DOSR"/>
    <property type="match status" value="1"/>
</dbReference>
<dbReference type="RefSeq" id="WP_222519377.1">
    <property type="nucleotide sequence ID" value="NZ_MBFX01000005.1"/>
</dbReference>
<evidence type="ECO:0000256" key="3">
    <source>
        <dbReference type="ARBA" id="ARBA00023163"/>
    </source>
</evidence>
<organism evidence="7 8">
    <name type="scientific">Spiribacter salinus</name>
    <dbReference type="NCBI Taxonomy" id="1335746"/>
    <lineage>
        <taxon>Bacteria</taxon>
        <taxon>Pseudomonadati</taxon>
        <taxon>Pseudomonadota</taxon>
        <taxon>Gammaproteobacteria</taxon>
        <taxon>Chromatiales</taxon>
        <taxon>Ectothiorhodospiraceae</taxon>
        <taxon>Spiribacter</taxon>
    </lineage>
</organism>
<dbReference type="GO" id="GO:0003677">
    <property type="term" value="F:DNA binding"/>
    <property type="evidence" value="ECO:0007669"/>
    <property type="project" value="UniProtKB-KW"/>
</dbReference>
<dbReference type="CDD" id="cd06170">
    <property type="entry name" value="LuxR_C_like"/>
    <property type="match status" value="1"/>
</dbReference>
<sequence length="207" mass="22368">MMDGTESLGAVIVEDERMFSEMLARSLIDVSGLELMARAYTAEDGKAVCARHRPALLILDLALPDGSGLDVLRALVSDRPDATAIILSAHAEDFVVPGELKDNIAAVISKADAYGAVNDHVRRLVRAYVPNVEDEAALIERLTPRELEVFNLLGEGLTNRGIAKRLSRSATTVATHRKMIAVKLRCSGAALMAMAARHRAHYAKIPS</sequence>
<dbReference type="InterPro" id="IPR001789">
    <property type="entry name" value="Sig_transdc_resp-reg_receiver"/>
</dbReference>
<feature type="domain" description="Response regulatory" evidence="6">
    <location>
        <begin position="9"/>
        <end position="125"/>
    </location>
</feature>
<dbReference type="Pfam" id="PF00072">
    <property type="entry name" value="Response_reg"/>
    <property type="match status" value="1"/>
</dbReference>
<dbReference type="InterPro" id="IPR000792">
    <property type="entry name" value="Tscrpt_reg_LuxR_C"/>
</dbReference>
<protein>
    <submittedName>
        <fullName evidence="7">Response regulator transcription factor</fullName>
    </submittedName>
</protein>
<evidence type="ECO:0000313" key="7">
    <source>
        <dbReference type="EMBL" id="TQE99833.1"/>
    </source>
</evidence>
<dbReference type="Gene3D" id="3.40.50.2300">
    <property type="match status" value="1"/>
</dbReference>
<evidence type="ECO:0000259" key="5">
    <source>
        <dbReference type="PROSITE" id="PS50043"/>
    </source>
</evidence>
<dbReference type="PANTHER" id="PTHR44688">
    <property type="entry name" value="DNA-BINDING TRANSCRIPTIONAL ACTIVATOR DEVR_DOSR"/>
    <property type="match status" value="1"/>
</dbReference>
<evidence type="ECO:0000256" key="1">
    <source>
        <dbReference type="ARBA" id="ARBA00023015"/>
    </source>
</evidence>
<dbReference type="InterPro" id="IPR036388">
    <property type="entry name" value="WH-like_DNA-bd_sf"/>
</dbReference>
<dbReference type="Proteomes" id="UP000315400">
    <property type="component" value="Unassembled WGS sequence"/>
</dbReference>
<dbReference type="STRING" id="1260251.SPISAL_00930"/>
<dbReference type="AlphaFoldDB" id="A0A540VUK7"/>
<dbReference type="GO" id="GO:0006355">
    <property type="term" value="P:regulation of DNA-templated transcription"/>
    <property type="evidence" value="ECO:0007669"/>
    <property type="project" value="InterPro"/>
</dbReference>
<keyword evidence="1" id="KW-0805">Transcription regulation</keyword>